<name>A0A4S8QU13_9HELO</name>
<dbReference type="OrthoDB" id="28322at2759"/>
<dbReference type="InterPro" id="IPR044865">
    <property type="entry name" value="MRH_dom"/>
</dbReference>
<feature type="compositionally biased region" description="Acidic residues" evidence="6">
    <location>
        <begin position="331"/>
        <end position="341"/>
    </location>
</feature>
<dbReference type="GO" id="GO:0006491">
    <property type="term" value="P:N-glycan processing"/>
    <property type="evidence" value="ECO:0007669"/>
    <property type="project" value="TreeGrafter"/>
</dbReference>
<dbReference type="GO" id="GO:0017177">
    <property type="term" value="C:glucosidase II complex"/>
    <property type="evidence" value="ECO:0007669"/>
    <property type="project" value="TreeGrafter"/>
</dbReference>
<evidence type="ECO:0000256" key="3">
    <source>
        <dbReference type="ARBA" id="ARBA00022824"/>
    </source>
</evidence>
<organism evidence="9 10">
    <name type="scientific">Botrytis galanthina</name>
    <dbReference type="NCBI Taxonomy" id="278940"/>
    <lineage>
        <taxon>Eukaryota</taxon>
        <taxon>Fungi</taxon>
        <taxon>Dikarya</taxon>
        <taxon>Ascomycota</taxon>
        <taxon>Pezizomycotina</taxon>
        <taxon>Leotiomycetes</taxon>
        <taxon>Helotiales</taxon>
        <taxon>Sclerotiniaceae</taxon>
        <taxon>Botrytis</taxon>
    </lineage>
</organism>
<keyword evidence="4" id="KW-1015">Disulfide bond</keyword>
<evidence type="ECO:0000256" key="2">
    <source>
        <dbReference type="ARBA" id="ARBA00022729"/>
    </source>
</evidence>
<feature type="signal peptide" evidence="7">
    <location>
        <begin position="1"/>
        <end position="19"/>
    </location>
</feature>
<evidence type="ECO:0000256" key="6">
    <source>
        <dbReference type="SAM" id="MobiDB-lite"/>
    </source>
</evidence>
<feature type="domain" description="MRH" evidence="8">
    <location>
        <begin position="438"/>
        <end position="552"/>
    </location>
</feature>
<comment type="caution">
    <text evidence="9">The sequence shown here is derived from an EMBL/GenBank/DDBJ whole genome shotgun (WGS) entry which is preliminary data.</text>
</comment>
<keyword evidence="3" id="KW-0256">Endoplasmic reticulum</keyword>
<dbReference type="SUPFAM" id="SSF50911">
    <property type="entry name" value="Mannose 6-phosphate receptor domain"/>
    <property type="match status" value="1"/>
</dbReference>
<dbReference type="EMBL" id="PQXL01000235">
    <property type="protein sequence ID" value="THV48658.1"/>
    <property type="molecule type" value="Genomic_DNA"/>
</dbReference>
<evidence type="ECO:0000259" key="8">
    <source>
        <dbReference type="PROSITE" id="PS51914"/>
    </source>
</evidence>
<evidence type="ECO:0000256" key="7">
    <source>
        <dbReference type="SAM" id="SignalP"/>
    </source>
</evidence>
<feature type="coiled-coil region" evidence="5">
    <location>
        <begin position="249"/>
        <end position="283"/>
    </location>
</feature>
<dbReference type="AlphaFoldDB" id="A0A4S8QU13"/>
<dbReference type="InterPro" id="IPR036607">
    <property type="entry name" value="PRKCSH"/>
</dbReference>
<dbReference type="Pfam" id="PF12999">
    <property type="entry name" value="PRKCSH-like"/>
    <property type="match status" value="2"/>
</dbReference>
<accession>A0A4S8QU13</accession>
<dbReference type="PANTHER" id="PTHR12630:SF1">
    <property type="entry name" value="GLUCOSIDASE 2 SUBUNIT BETA"/>
    <property type="match status" value="1"/>
</dbReference>
<protein>
    <recommendedName>
        <fullName evidence="1">Glucosidase 2 subunit beta</fullName>
    </recommendedName>
</protein>
<dbReference type="InterPro" id="IPR039794">
    <property type="entry name" value="Gtb1-like"/>
</dbReference>
<dbReference type="InterPro" id="IPR028146">
    <property type="entry name" value="PRKCSH_N"/>
</dbReference>
<gene>
    <name evidence="9" type="ORF">BGAL_0235g00140</name>
</gene>
<evidence type="ECO:0000313" key="9">
    <source>
        <dbReference type="EMBL" id="THV48658.1"/>
    </source>
</evidence>
<keyword evidence="5" id="KW-0175">Coiled coil</keyword>
<sequence length="566" mass="62887">MVAAKALVLLSTISTSVLAAEASRPRGVGPEFAKFYKSTDIFTCLSNPSISIDISKVNDDYCDCPDGSDEPGTSACTYLSKLSPPQPLQGTTGSSPHNTSLALPGYYCKNKGHIPTYVPFTYVNDGVCDYELCCDGSDEWENVGGTKCADKCAEIGKEWRRLDDIRTKAQVKANKKRDELVHEAQRLRADVQMSIGRTELEISQLEKKEEELKQKYEEVERKERGKVVKTSEGKTSKVSILALMAKTRVAELRDALTGVQAKKVALQNKVNELEGILARFKEERNPNFNDEGVKRAVKAWEDYAATKDASEAEDTESQDAAVDETAKAENDGIEWETWENDEEESDVDALYKFEEYLPEYIRTWVHQKVTDLRIILIENGVLADNANSGSESKSVQDARNAYQAVSDDIGAKQNTLSDLKSDLEKDYGVDDIFRALKGSCVSKDSGEYDYELCWMEKTSQKSKKGGGNTGMGNFVRFDKIEVDEEVDAEGKGLGKGVRTTLVYENGQHCWNGPNRATTVVLACAEKDEIWKVVEMEKCNYRMDVGTPAVCERVVKGGPKKDVKDEL</sequence>
<evidence type="ECO:0000256" key="1">
    <source>
        <dbReference type="ARBA" id="ARBA00022387"/>
    </source>
</evidence>
<feature type="coiled-coil region" evidence="5">
    <location>
        <begin position="170"/>
        <end position="225"/>
    </location>
</feature>
<feature type="chain" id="PRO_5020211093" description="Glucosidase 2 subunit beta" evidence="7">
    <location>
        <begin position="20"/>
        <end position="566"/>
    </location>
</feature>
<dbReference type="PANTHER" id="PTHR12630">
    <property type="entry name" value="N-LINKED OLIGOSACCHARIDE PROCESSING"/>
    <property type="match status" value="1"/>
</dbReference>
<dbReference type="Pfam" id="PF13015">
    <property type="entry name" value="PRKCSH_1"/>
    <property type="match status" value="1"/>
</dbReference>
<evidence type="ECO:0000256" key="5">
    <source>
        <dbReference type="SAM" id="Coils"/>
    </source>
</evidence>
<reference evidence="9 10" key="1">
    <citation type="submission" date="2017-12" db="EMBL/GenBank/DDBJ databases">
        <title>Comparative genomics of Botrytis spp.</title>
        <authorList>
            <person name="Valero-Jimenez C.A."/>
            <person name="Tapia P."/>
            <person name="Veloso J."/>
            <person name="Silva-Moreno E."/>
            <person name="Staats M."/>
            <person name="Valdes J.H."/>
            <person name="Van Kan J.A.L."/>
        </authorList>
    </citation>
    <scope>NUCLEOTIDE SEQUENCE [LARGE SCALE GENOMIC DNA]</scope>
    <source>
        <strain evidence="9 10">MUCL435</strain>
    </source>
</reference>
<feature type="region of interest" description="Disordered" evidence="6">
    <location>
        <begin position="306"/>
        <end position="341"/>
    </location>
</feature>
<dbReference type="Proteomes" id="UP000308671">
    <property type="component" value="Unassembled WGS sequence"/>
</dbReference>
<evidence type="ECO:0000313" key="10">
    <source>
        <dbReference type="Proteomes" id="UP000308671"/>
    </source>
</evidence>
<dbReference type="PROSITE" id="PS51914">
    <property type="entry name" value="MRH"/>
    <property type="match status" value="1"/>
</dbReference>
<evidence type="ECO:0000256" key="4">
    <source>
        <dbReference type="ARBA" id="ARBA00023157"/>
    </source>
</evidence>
<keyword evidence="10" id="KW-1185">Reference proteome</keyword>
<proteinExistence type="predicted"/>
<dbReference type="Gene3D" id="2.70.130.10">
    <property type="entry name" value="Mannose-6-phosphate receptor binding domain"/>
    <property type="match status" value="1"/>
</dbReference>
<dbReference type="InterPro" id="IPR009011">
    <property type="entry name" value="Man6P_isomerase_rcpt-bd_dom_sf"/>
</dbReference>
<keyword evidence="2 7" id="KW-0732">Signal</keyword>